<name>A0A3L7CLZ0_GEOSE</name>
<dbReference type="InterPro" id="IPR001647">
    <property type="entry name" value="HTH_TetR"/>
</dbReference>
<evidence type="ECO:0000256" key="4">
    <source>
        <dbReference type="PROSITE-ProRule" id="PRU00335"/>
    </source>
</evidence>
<dbReference type="Gene3D" id="1.10.357.10">
    <property type="entry name" value="Tetracycline Repressor, domain 2"/>
    <property type="match status" value="1"/>
</dbReference>
<reference evidence="6 7" key="1">
    <citation type="submission" date="2018-10" db="EMBL/GenBank/DDBJ databases">
        <title>Geobacillus stearothermophilus in processing lines of powdered infant formula.</title>
        <authorList>
            <person name="Rhee M.S."/>
            <person name="Choi I.-G."/>
            <person name="Cho T.J."/>
            <person name="Park B."/>
        </authorList>
    </citation>
    <scope>NUCLEOTIDE SEQUENCE [LARGE SCALE GENOMIC DNA]</scope>
    <source>
        <strain evidence="6 7">FHS-PPGT130</strain>
    </source>
</reference>
<dbReference type="PANTHER" id="PTHR30055:SF234">
    <property type="entry name" value="HTH-TYPE TRANSCRIPTIONAL REGULATOR BETI"/>
    <property type="match status" value="1"/>
</dbReference>
<dbReference type="InterPro" id="IPR050109">
    <property type="entry name" value="HTH-type_TetR-like_transc_reg"/>
</dbReference>
<sequence>MFVNGEEIVDKKLTFHDLKEQEREARKQLIIDAAIRLFSQKSISNVGMRDIAKEAGISPALIYRYFKDRDDLFVTAFLYTSKLTF</sequence>
<dbReference type="PANTHER" id="PTHR30055">
    <property type="entry name" value="HTH-TYPE TRANSCRIPTIONAL REGULATOR RUTR"/>
    <property type="match status" value="1"/>
</dbReference>
<dbReference type="InterPro" id="IPR009057">
    <property type="entry name" value="Homeodomain-like_sf"/>
</dbReference>
<dbReference type="Pfam" id="PF00440">
    <property type="entry name" value="TetR_N"/>
    <property type="match status" value="1"/>
</dbReference>
<feature type="domain" description="HTH tetR-type" evidence="5">
    <location>
        <begin position="24"/>
        <end position="84"/>
    </location>
</feature>
<accession>A0A3L7CLZ0</accession>
<evidence type="ECO:0000256" key="3">
    <source>
        <dbReference type="ARBA" id="ARBA00023163"/>
    </source>
</evidence>
<evidence type="ECO:0000259" key="5">
    <source>
        <dbReference type="PROSITE" id="PS50977"/>
    </source>
</evidence>
<proteinExistence type="predicted"/>
<comment type="caution">
    <text evidence="6">The sequence shown here is derived from an EMBL/GenBank/DDBJ whole genome shotgun (WGS) entry which is preliminary data.</text>
</comment>
<protein>
    <submittedName>
        <fullName evidence="6">TetR/AcrR family transcriptional regulator</fullName>
    </submittedName>
</protein>
<evidence type="ECO:0000256" key="1">
    <source>
        <dbReference type="ARBA" id="ARBA00023015"/>
    </source>
</evidence>
<keyword evidence="1" id="KW-0805">Transcription regulation</keyword>
<evidence type="ECO:0000313" key="7">
    <source>
        <dbReference type="Proteomes" id="UP000266922"/>
    </source>
</evidence>
<dbReference type="OrthoDB" id="1679733at2"/>
<organism evidence="6 7">
    <name type="scientific">Geobacillus stearothermophilus</name>
    <name type="common">Bacillus stearothermophilus</name>
    <dbReference type="NCBI Taxonomy" id="1422"/>
    <lineage>
        <taxon>Bacteria</taxon>
        <taxon>Bacillati</taxon>
        <taxon>Bacillota</taxon>
        <taxon>Bacilli</taxon>
        <taxon>Bacillales</taxon>
        <taxon>Anoxybacillaceae</taxon>
        <taxon>Geobacillus</taxon>
    </lineage>
</organism>
<dbReference type="AlphaFoldDB" id="A0A3L7CLZ0"/>
<keyword evidence="2 4" id="KW-0238">DNA-binding</keyword>
<evidence type="ECO:0000256" key="2">
    <source>
        <dbReference type="ARBA" id="ARBA00023125"/>
    </source>
</evidence>
<dbReference type="Proteomes" id="UP000266922">
    <property type="component" value="Unassembled WGS sequence"/>
</dbReference>
<evidence type="ECO:0000313" key="6">
    <source>
        <dbReference type="EMBL" id="RLQ12929.1"/>
    </source>
</evidence>
<dbReference type="PROSITE" id="PS50977">
    <property type="entry name" value="HTH_TETR_2"/>
    <property type="match status" value="1"/>
</dbReference>
<gene>
    <name evidence="6" type="ORF">D9548_14750</name>
</gene>
<dbReference type="GO" id="GO:0003700">
    <property type="term" value="F:DNA-binding transcription factor activity"/>
    <property type="evidence" value="ECO:0007669"/>
    <property type="project" value="TreeGrafter"/>
</dbReference>
<dbReference type="EMBL" id="RCTJ01000093">
    <property type="protein sequence ID" value="RLQ12929.1"/>
    <property type="molecule type" value="Genomic_DNA"/>
</dbReference>
<feature type="DNA-binding region" description="H-T-H motif" evidence="4">
    <location>
        <begin position="47"/>
        <end position="66"/>
    </location>
</feature>
<dbReference type="PRINTS" id="PR00455">
    <property type="entry name" value="HTHTETR"/>
</dbReference>
<dbReference type="SUPFAM" id="SSF46689">
    <property type="entry name" value="Homeodomain-like"/>
    <property type="match status" value="1"/>
</dbReference>
<dbReference type="GO" id="GO:0000976">
    <property type="term" value="F:transcription cis-regulatory region binding"/>
    <property type="evidence" value="ECO:0007669"/>
    <property type="project" value="TreeGrafter"/>
</dbReference>
<keyword evidence="3" id="KW-0804">Transcription</keyword>